<sequence>MSGSPPVTEATPSEYASLLGDSSDSDHEPSPEDQLAISWENLPVLERLGLTSAAQMTEEEVEGVFMRMALAFRCDQYTLAQRRRAEEHGKAVARYNINLELECSRDMLQSLRGRSAGAEKLAMLSRIESGLDTVLGGVQDIIAAAEALGAVHYEARVCHAVEMMEVHLEHLKRRHSMDNAELLQTRKLLHSSRGRRHSDSGDGDVSHLFARRDSQQTLHRRRVSITVIPTGSQLSDLETKFQEGCKSSADTDGQGPEGGSVNHPGSLAPRLVRQISVHSSQTQEDEGEVAPHTSCLPTTLHHRRRSLVLERKASSEGTDTGRSTAGSFGSTSKLRTYMSESVCMSEQQQHSLISRLSYCRWMVVVLLLLALSFLLLLGLLLWGLKVPLHCSSF</sequence>
<feature type="region of interest" description="Disordered" evidence="8">
    <location>
        <begin position="242"/>
        <end position="266"/>
    </location>
</feature>
<evidence type="ECO:0000256" key="2">
    <source>
        <dbReference type="ARBA" id="ARBA00004496"/>
    </source>
</evidence>
<dbReference type="OMA" id="VCHAVEM"/>
<dbReference type="Pfam" id="PF05781">
    <property type="entry name" value="MRVI1"/>
    <property type="match status" value="1"/>
</dbReference>
<dbReference type="PANTHER" id="PTHR15352:SF4">
    <property type="entry name" value="LYMPHOID-RESTRICTED MEMBRANE PROTEIN-LIKE ISOFORM X1"/>
    <property type="match status" value="1"/>
</dbReference>
<dbReference type="GeneTree" id="ENSGT00530000063722"/>
<dbReference type="Bgee" id="ENSELUG00000028466">
    <property type="expression patterns" value="Expressed in heart and 7 other cell types or tissues"/>
</dbReference>
<dbReference type="PANTHER" id="PTHR15352">
    <property type="entry name" value="LYMPHOID-RESTRICTED MEMBRANE PROTEIN, JAW1"/>
    <property type="match status" value="1"/>
</dbReference>
<comment type="subcellular location">
    <subcellularLocation>
        <location evidence="2">Cytoplasm</location>
    </subcellularLocation>
    <subcellularLocation>
        <location evidence="1">Membrane</location>
        <topology evidence="1">Single-pass membrane protein</topology>
    </subcellularLocation>
</comment>
<proteinExistence type="predicted"/>
<organism evidence="10 11">
    <name type="scientific">Esox lucius</name>
    <name type="common">Northern pike</name>
    <dbReference type="NCBI Taxonomy" id="8010"/>
    <lineage>
        <taxon>Eukaryota</taxon>
        <taxon>Metazoa</taxon>
        <taxon>Chordata</taxon>
        <taxon>Craniata</taxon>
        <taxon>Vertebrata</taxon>
        <taxon>Euteleostomi</taxon>
        <taxon>Actinopterygii</taxon>
        <taxon>Neopterygii</taxon>
        <taxon>Teleostei</taxon>
        <taxon>Protacanthopterygii</taxon>
        <taxon>Esociformes</taxon>
        <taxon>Esocidae</taxon>
        <taxon>Esox</taxon>
    </lineage>
</organism>
<evidence type="ECO:0000256" key="6">
    <source>
        <dbReference type="ARBA" id="ARBA00023054"/>
    </source>
</evidence>
<feature type="region of interest" description="Disordered" evidence="8">
    <location>
        <begin position="1"/>
        <end position="33"/>
    </location>
</feature>
<evidence type="ECO:0000313" key="11">
    <source>
        <dbReference type="Proteomes" id="UP000265140"/>
    </source>
</evidence>
<name>A0A6Q2XJP0_ESOLU</name>
<reference evidence="10" key="2">
    <citation type="submission" date="2020-02" db="EMBL/GenBank/DDBJ databases">
        <title>Esox lucius (northern pike) genome, fEsoLuc1, primary haplotype.</title>
        <authorList>
            <person name="Myers G."/>
            <person name="Karagic N."/>
            <person name="Meyer A."/>
            <person name="Pippel M."/>
            <person name="Reichard M."/>
            <person name="Winkler S."/>
            <person name="Tracey A."/>
            <person name="Sims Y."/>
            <person name="Howe K."/>
            <person name="Rhie A."/>
            <person name="Formenti G."/>
            <person name="Durbin R."/>
            <person name="Fedrigo O."/>
            <person name="Jarvis E.D."/>
        </authorList>
    </citation>
    <scope>NUCLEOTIDE SEQUENCE [LARGE SCALE GENOMIC DNA]</scope>
</reference>
<evidence type="ECO:0000256" key="3">
    <source>
        <dbReference type="ARBA" id="ARBA00022490"/>
    </source>
</evidence>
<evidence type="ECO:0000256" key="9">
    <source>
        <dbReference type="SAM" id="Phobius"/>
    </source>
</evidence>
<keyword evidence="7 9" id="KW-0472">Membrane</keyword>
<dbReference type="InterPro" id="IPR008677">
    <property type="entry name" value="MRVI1"/>
</dbReference>
<keyword evidence="3" id="KW-0963">Cytoplasm</keyword>
<reference evidence="11" key="1">
    <citation type="journal article" date="2014" name="PLoS ONE">
        <title>The genome and linkage map of the northern pike (Esox lucius): conserved synteny revealed between the salmonid sister group and the Neoteleostei.</title>
        <authorList>
            <person name="Rondeau E.B."/>
            <person name="Minkley D.R."/>
            <person name="Leong J.S."/>
            <person name="Messmer A.M."/>
            <person name="Jantzen J.R."/>
            <person name="von Schalburg K.R."/>
            <person name="Lemon C."/>
            <person name="Bird N.H."/>
            <person name="Koop B.F."/>
        </authorList>
    </citation>
    <scope>NUCLEOTIDE SEQUENCE</scope>
</reference>
<keyword evidence="11" id="KW-1185">Reference proteome</keyword>
<reference evidence="10" key="4">
    <citation type="submission" date="2025-09" db="UniProtKB">
        <authorList>
            <consortium name="Ensembl"/>
        </authorList>
    </citation>
    <scope>IDENTIFICATION</scope>
</reference>
<dbReference type="InParanoid" id="A0A6Q2XJP0"/>
<reference evidence="10" key="3">
    <citation type="submission" date="2025-08" db="UniProtKB">
        <authorList>
            <consortium name="Ensembl"/>
        </authorList>
    </citation>
    <scope>IDENTIFICATION</scope>
</reference>
<evidence type="ECO:0000256" key="7">
    <source>
        <dbReference type="ARBA" id="ARBA00023136"/>
    </source>
</evidence>
<evidence type="ECO:0000256" key="4">
    <source>
        <dbReference type="ARBA" id="ARBA00022692"/>
    </source>
</evidence>
<evidence type="ECO:0000256" key="1">
    <source>
        <dbReference type="ARBA" id="ARBA00004167"/>
    </source>
</evidence>
<dbReference type="Proteomes" id="UP000265140">
    <property type="component" value="Chromosome 17"/>
</dbReference>
<accession>A0A6Q2XJP0</accession>
<keyword evidence="5 9" id="KW-1133">Transmembrane helix</keyword>
<dbReference type="Ensembl" id="ENSELUT00000054156.2">
    <property type="protein sequence ID" value="ENSELUP00000053346.2"/>
    <property type="gene ID" value="ENSELUG00000028466.2"/>
</dbReference>
<keyword evidence="6" id="KW-0175">Coiled coil</keyword>
<dbReference type="RefSeq" id="XP_034143388.1">
    <property type="nucleotide sequence ID" value="XM_034287497.1"/>
</dbReference>
<feature type="region of interest" description="Disordered" evidence="8">
    <location>
        <begin position="277"/>
        <end position="296"/>
    </location>
</feature>
<evidence type="ECO:0000313" key="10">
    <source>
        <dbReference type="Ensembl" id="ENSELUP00000053346.2"/>
    </source>
</evidence>
<keyword evidence="4 9" id="KW-0812">Transmembrane</keyword>
<feature type="transmembrane region" description="Helical" evidence="9">
    <location>
        <begin position="361"/>
        <end position="384"/>
    </location>
</feature>
<evidence type="ECO:0000256" key="8">
    <source>
        <dbReference type="SAM" id="MobiDB-lite"/>
    </source>
</evidence>
<dbReference type="GO" id="GO:0016020">
    <property type="term" value="C:membrane"/>
    <property type="evidence" value="ECO:0007669"/>
    <property type="project" value="UniProtKB-SubCell"/>
</dbReference>
<dbReference type="AlphaFoldDB" id="A0A6Q2XJP0"/>
<evidence type="ECO:0000256" key="5">
    <source>
        <dbReference type="ARBA" id="ARBA00022989"/>
    </source>
</evidence>
<dbReference type="GeneID" id="105016833"/>
<protein>
    <submittedName>
        <fullName evidence="10">Si:ch73-352p18.4</fullName>
    </submittedName>
</protein>
<dbReference type="OrthoDB" id="10062605at2759"/>
<dbReference type="GO" id="GO:0005737">
    <property type="term" value="C:cytoplasm"/>
    <property type="evidence" value="ECO:0007669"/>
    <property type="project" value="UniProtKB-SubCell"/>
</dbReference>
<dbReference type="RefSeq" id="XP_010879225.2">
    <property type="nucleotide sequence ID" value="XM_010880923.3"/>
</dbReference>
<dbReference type="KEGG" id="els:105016833"/>